<dbReference type="AlphaFoldDB" id="A0AAV0BI03"/>
<dbReference type="PANTHER" id="PTHR31569">
    <property type="entry name" value="SWIM-TYPE DOMAIN-CONTAINING PROTEIN"/>
    <property type="match status" value="1"/>
</dbReference>
<proteinExistence type="predicted"/>
<name>A0AAV0BI03_PHAPC</name>
<keyword evidence="2" id="KW-1185">Reference proteome</keyword>
<evidence type="ECO:0000313" key="1">
    <source>
        <dbReference type="EMBL" id="CAH7686861.1"/>
    </source>
</evidence>
<accession>A0AAV0BI03</accession>
<feature type="non-terminal residue" evidence="1">
    <location>
        <position position="99"/>
    </location>
</feature>
<comment type="caution">
    <text evidence="1">The sequence shown here is derived from an EMBL/GenBank/DDBJ whole genome shotgun (WGS) entry which is preliminary data.</text>
</comment>
<dbReference type="Proteomes" id="UP001153365">
    <property type="component" value="Unassembled WGS sequence"/>
</dbReference>
<dbReference type="PANTHER" id="PTHR31569:SF4">
    <property type="entry name" value="SWIM-TYPE DOMAIN-CONTAINING PROTEIN"/>
    <property type="match status" value="1"/>
</dbReference>
<reference evidence="1" key="1">
    <citation type="submission" date="2022-06" db="EMBL/GenBank/DDBJ databases">
        <authorList>
            <consortium name="SYNGENTA / RWTH Aachen University"/>
        </authorList>
    </citation>
    <scope>NUCLEOTIDE SEQUENCE</scope>
</reference>
<dbReference type="InterPro" id="IPR052579">
    <property type="entry name" value="Zinc_finger_SWIM"/>
</dbReference>
<gene>
    <name evidence="1" type="ORF">PPACK8108_LOCUS21568</name>
</gene>
<protein>
    <submittedName>
        <fullName evidence="1">Expressed protein</fullName>
    </submittedName>
</protein>
<dbReference type="EMBL" id="CALTRL010005821">
    <property type="protein sequence ID" value="CAH7686861.1"/>
    <property type="molecule type" value="Genomic_DNA"/>
</dbReference>
<organism evidence="1 2">
    <name type="scientific">Phakopsora pachyrhizi</name>
    <name type="common">Asian soybean rust disease fungus</name>
    <dbReference type="NCBI Taxonomy" id="170000"/>
    <lineage>
        <taxon>Eukaryota</taxon>
        <taxon>Fungi</taxon>
        <taxon>Dikarya</taxon>
        <taxon>Basidiomycota</taxon>
        <taxon>Pucciniomycotina</taxon>
        <taxon>Pucciniomycetes</taxon>
        <taxon>Pucciniales</taxon>
        <taxon>Phakopsoraceae</taxon>
        <taxon>Phakopsora</taxon>
    </lineage>
</organism>
<feature type="non-terminal residue" evidence="1">
    <location>
        <position position="1"/>
    </location>
</feature>
<sequence length="99" mass="11370">CDRSGKPKSTLTIRTKKTDCPFKIVGKYCENKKLWSVTNNCQSHNHQASSDPTLHPVHRRLSVETKRLVIELQSSGKGPREIIRILEDNHRSDQQFTTN</sequence>
<evidence type="ECO:0000313" key="2">
    <source>
        <dbReference type="Proteomes" id="UP001153365"/>
    </source>
</evidence>